<name>A0AAV4GVV2_9GAST</name>
<evidence type="ECO:0000256" key="1">
    <source>
        <dbReference type="SAM" id="MobiDB-lite"/>
    </source>
</evidence>
<evidence type="ECO:0000313" key="2">
    <source>
        <dbReference type="EMBL" id="GFR88490.1"/>
    </source>
</evidence>
<organism evidence="2 3">
    <name type="scientific">Elysia marginata</name>
    <dbReference type="NCBI Taxonomy" id="1093978"/>
    <lineage>
        <taxon>Eukaryota</taxon>
        <taxon>Metazoa</taxon>
        <taxon>Spiralia</taxon>
        <taxon>Lophotrochozoa</taxon>
        <taxon>Mollusca</taxon>
        <taxon>Gastropoda</taxon>
        <taxon>Heterobranchia</taxon>
        <taxon>Euthyneura</taxon>
        <taxon>Panpulmonata</taxon>
        <taxon>Sacoglossa</taxon>
        <taxon>Placobranchoidea</taxon>
        <taxon>Plakobranchidae</taxon>
        <taxon>Elysia</taxon>
    </lineage>
</organism>
<feature type="compositionally biased region" description="Basic and acidic residues" evidence="1">
    <location>
        <begin position="23"/>
        <end position="33"/>
    </location>
</feature>
<feature type="region of interest" description="Disordered" evidence="1">
    <location>
        <begin position="1"/>
        <end position="52"/>
    </location>
</feature>
<protein>
    <submittedName>
        <fullName evidence="2">Uncharacterized protein</fullName>
    </submittedName>
</protein>
<evidence type="ECO:0000313" key="3">
    <source>
        <dbReference type="Proteomes" id="UP000762676"/>
    </source>
</evidence>
<sequence>MSGCSGMLSGQQGVRPVIASGQSDRDHDVKLKEEEEEETQYSPVVDVAGRPHQASRDKLPWQGFKRLNFKVMGILMWKWMGFGVFANLASSRPGMSSPSTLPLSPLPRLPHPSTPGYPYSILLPREKNSGCRFVVRHAVSREFRLRRRRIQ</sequence>
<comment type="caution">
    <text evidence="2">The sequence shown here is derived from an EMBL/GenBank/DDBJ whole genome shotgun (WGS) entry which is preliminary data.</text>
</comment>
<reference evidence="2 3" key="1">
    <citation type="journal article" date="2021" name="Elife">
        <title>Chloroplast acquisition without the gene transfer in kleptoplastic sea slugs, Plakobranchus ocellatus.</title>
        <authorList>
            <person name="Maeda T."/>
            <person name="Takahashi S."/>
            <person name="Yoshida T."/>
            <person name="Shimamura S."/>
            <person name="Takaki Y."/>
            <person name="Nagai Y."/>
            <person name="Toyoda A."/>
            <person name="Suzuki Y."/>
            <person name="Arimoto A."/>
            <person name="Ishii H."/>
            <person name="Satoh N."/>
            <person name="Nishiyama T."/>
            <person name="Hasebe M."/>
            <person name="Maruyama T."/>
            <person name="Minagawa J."/>
            <person name="Obokata J."/>
            <person name="Shigenobu S."/>
        </authorList>
    </citation>
    <scope>NUCLEOTIDE SEQUENCE [LARGE SCALE GENOMIC DNA]</scope>
</reference>
<accession>A0AAV4GVV2</accession>
<gene>
    <name evidence="2" type="ORF">ElyMa_000771100</name>
</gene>
<proteinExistence type="predicted"/>
<keyword evidence="3" id="KW-1185">Reference proteome</keyword>
<dbReference type="EMBL" id="BMAT01001576">
    <property type="protein sequence ID" value="GFR88490.1"/>
    <property type="molecule type" value="Genomic_DNA"/>
</dbReference>
<dbReference type="AlphaFoldDB" id="A0AAV4GVV2"/>
<dbReference type="Proteomes" id="UP000762676">
    <property type="component" value="Unassembled WGS sequence"/>
</dbReference>